<dbReference type="Proteomes" id="UP001345963">
    <property type="component" value="Unassembled WGS sequence"/>
</dbReference>
<proteinExistence type="predicted"/>
<comment type="caution">
    <text evidence="1">The sequence shown here is derived from an EMBL/GenBank/DDBJ whole genome shotgun (WGS) entry which is preliminary data.</text>
</comment>
<gene>
    <name evidence="1" type="ORF">ATANTOWER_015323</name>
</gene>
<accession>A0ABU7B6Z1</accession>
<evidence type="ECO:0000313" key="1">
    <source>
        <dbReference type="EMBL" id="MED6246277.1"/>
    </source>
</evidence>
<protein>
    <submittedName>
        <fullName evidence="1">Uncharacterized protein</fullName>
    </submittedName>
</protein>
<organism evidence="1 2">
    <name type="scientific">Ataeniobius toweri</name>
    <dbReference type="NCBI Taxonomy" id="208326"/>
    <lineage>
        <taxon>Eukaryota</taxon>
        <taxon>Metazoa</taxon>
        <taxon>Chordata</taxon>
        <taxon>Craniata</taxon>
        <taxon>Vertebrata</taxon>
        <taxon>Euteleostomi</taxon>
        <taxon>Actinopterygii</taxon>
        <taxon>Neopterygii</taxon>
        <taxon>Teleostei</taxon>
        <taxon>Neoteleostei</taxon>
        <taxon>Acanthomorphata</taxon>
        <taxon>Ovalentaria</taxon>
        <taxon>Atherinomorphae</taxon>
        <taxon>Cyprinodontiformes</taxon>
        <taxon>Goodeidae</taxon>
        <taxon>Ataeniobius</taxon>
    </lineage>
</organism>
<evidence type="ECO:0000313" key="2">
    <source>
        <dbReference type="Proteomes" id="UP001345963"/>
    </source>
</evidence>
<name>A0ABU7B6Z1_9TELE</name>
<keyword evidence="2" id="KW-1185">Reference proteome</keyword>
<sequence length="121" mass="12859">MPRKTLSRGSIACETQVGHMFKHTGGKTDLALFPDILTTVSENINLTHTGVQKAQLLHSQSALLSLSGYCESSKMVGSSWSLKCAPMCSYCGHACVKKWLTVITAGTPAGGNVGHIYSCVD</sequence>
<reference evidence="1 2" key="1">
    <citation type="submission" date="2021-07" db="EMBL/GenBank/DDBJ databases">
        <authorList>
            <person name="Palmer J.M."/>
        </authorList>
    </citation>
    <scope>NUCLEOTIDE SEQUENCE [LARGE SCALE GENOMIC DNA]</scope>
    <source>
        <strain evidence="1 2">AT_MEX2019</strain>
        <tissue evidence="1">Muscle</tissue>
    </source>
</reference>
<dbReference type="EMBL" id="JAHUTI010042516">
    <property type="protein sequence ID" value="MED6246277.1"/>
    <property type="molecule type" value="Genomic_DNA"/>
</dbReference>